<feature type="transmembrane region" description="Helical" evidence="6">
    <location>
        <begin position="622"/>
        <end position="641"/>
    </location>
</feature>
<dbReference type="InterPro" id="IPR004869">
    <property type="entry name" value="MMPL_dom"/>
</dbReference>
<feature type="transmembrane region" description="Helical" evidence="6">
    <location>
        <begin position="58"/>
        <end position="81"/>
    </location>
</feature>
<feature type="transmembrane region" description="Helical" evidence="6">
    <location>
        <begin position="905"/>
        <end position="926"/>
    </location>
</feature>
<feature type="transmembrane region" description="Helical" evidence="6">
    <location>
        <begin position="418"/>
        <end position="443"/>
    </location>
</feature>
<keyword evidence="5 6" id="KW-0472">Membrane</keyword>
<organism evidence="8 9">
    <name type="scientific">Carpediemonas membranifera</name>
    <dbReference type="NCBI Taxonomy" id="201153"/>
    <lineage>
        <taxon>Eukaryota</taxon>
        <taxon>Metamonada</taxon>
        <taxon>Carpediemonas-like organisms</taxon>
        <taxon>Carpediemonas</taxon>
    </lineage>
</organism>
<dbReference type="OrthoDB" id="6510177at2759"/>
<keyword evidence="3 6" id="KW-0812">Transmembrane</keyword>
<evidence type="ECO:0000313" key="9">
    <source>
        <dbReference type="Proteomes" id="UP000717585"/>
    </source>
</evidence>
<comment type="caution">
    <text evidence="8">The sequence shown here is derived from an EMBL/GenBank/DDBJ whole genome shotgun (WGS) entry which is preliminary data.</text>
</comment>
<accession>A0A8J6BZU3</accession>
<feature type="transmembrane region" description="Helical" evidence="6">
    <location>
        <begin position="338"/>
        <end position="359"/>
    </location>
</feature>
<dbReference type="PANTHER" id="PTHR10796">
    <property type="entry name" value="PATCHED-RELATED"/>
    <property type="match status" value="1"/>
</dbReference>
<dbReference type="Pfam" id="PF03176">
    <property type="entry name" value="MMPL"/>
    <property type="match status" value="1"/>
</dbReference>
<feature type="transmembrane region" description="Helical" evidence="6">
    <location>
        <begin position="946"/>
        <end position="970"/>
    </location>
</feature>
<evidence type="ECO:0000256" key="6">
    <source>
        <dbReference type="SAM" id="Phobius"/>
    </source>
</evidence>
<feature type="transmembrane region" description="Helical" evidence="6">
    <location>
        <begin position="982"/>
        <end position="1010"/>
    </location>
</feature>
<dbReference type="Gene3D" id="1.20.1640.10">
    <property type="entry name" value="Multidrug efflux transporter AcrB transmembrane domain"/>
    <property type="match status" value="2"/>
</dbReference>
<feature type="transmembrane region" description="Helical" evidence="6">
    <location>
        <begin position="852"/>
        <end position="871"/>
    </location>
</feature>
<reference evidence="8" key="1">
    <citation type="submission" date="2021-05" db="EMBL/GenBank/DDBJ databases">
        <title>A free-living protist that lacks canonical eukaryotic 1 DNA replication and segregation systems.</title>
        <authorList>
            <person name="Salas-Leiva D.E."/>
            <person name="Tromer E.C."/>
            <person name="Curtis B.A."/>
            <person name="Jerlstrom-Hultqvist J."/>
            <person name="Kolisko M."/>
            <person name="Yi Z."/>
            <person name="Salas-Leiva J.S."/>
            <person name="Gallot-Lavallee L."/>
            <person name="Kops G.J.P.L."/>
            <person name="Archibald J.M."/>
            <person name="Simpson A.G.B."/>
            <person name="Roger A.J."/>
        </authorList>
    </citation>
    <scope>NUCLEOTIDE SEQUENCE</scope>
    <source>
        <strain evidence="8">BICM</strain>
    </source>
</reference>
<gene>
    <name evidence="8" type="ORF">J8273_2204</name>
</gene>
<dbReference type="PROSITE" id="PS50156">
    <property type="entry name" value="SSD"/>
    <property type="match status" value="1"/>
</dbReference>
<dbReference type="Pfam" id="PF12349">
    <property type="entry name" value="Sterol-sensing"/>
    <property type="match status" value="1"/>
</dbReference>
<evidence type="ECO:0000313" key="8">
    <source>
        <dbReference type="EMBL" id="KAG9395871.1"/>
    </source>
</evidence>
<keyword evidence="4 6" id="KW-1133">Transmembrane helix</keyword>
<feature type="transmembrane region" description="Helical" evidence="6">
    <location>
        <begin position="29"/>
        <end position="51"/>
    </location>
</feature>
<evidence type="ECO:0000256" key="2">
    <source>
        <dbReference type="ARBA" id="ARBA00005585"/>
    </source>
</evidence>
<evidence type="ECO:0000256" key="3">
    <source>
        <dbReference type="ARBA" id="ARBA00022692"/>
    </source>
</evidence>
<dbReference type="AlphaFoldDB" id="A0A8J6BZU3"/>
<comment type="similarity">
    <text evidence="2">Belongs to the patched family.</text>
</comment>
<comment type="subcellular location">
    <subcellularLocation>
        <location evidence="1">Membrane</location>
        <topology evidence="1">Multi-pass membrane protein</topology>
    </subcellularLocation>
</comment>
<dbReference type="InterPro" id="IPR051697">
    <property type="entry name" value="Patched_domain-protein"/>
</dbReference>
<protein>
    <recommendedName>
        <fullName evidence="7">SSD domain-containing protein</fullName>
    </recommendedName>
</protein>
<dbReference type="PANTHER" id="PTHR10796:SF92">
    <property type="entry name" value="PATCHED-RELATED, ISOFORM A"/>
    <property type="match status" value="1"/>
</dbReference>
<dbReference type="EMBL" id="JAHDYR010000007">
    <property type="protein sequence ID" value="KAG9395871.1"/>
    <property type="molecule type" value="Genomic_DNA"/>
</dbReference>
<dbReference type="SUPFAM" id="SSF82866">
    <property type="entry name" value="Multidrug efflux transporter AcrB transmembrane domain"/>
    <property type="match status" value="2"/>
</dbReference>
<dbReference type="GO" id="GO:0016020">
    <property type="term" value="C:membrane"/>
    <property type="evidence" value="ECO:0007669"/>
    <property type="project" value="UniProtKB-SubCell"/>
</dbReference>
<keyword evidence="9" id="KW-1185">Reference proteome</keyword>
<feature type="transmembrane region" description="Helical" evidence="6">
    <location>
        <begin position="308"/>
        <end position="332"/>
    </location>
</feature>
<dbReference type="Proteomes" id="UP000717585">
    <property type="component" value="Unassembled WGS sequence"/>
</dbReference>
<evidence type="ECO:0000259" key="7">
    <source>
        <dbReference type="PROSITE" id="PS50156"/>
    </source>
</evidence>
<evidence type="ECO:0000256" key="1">
    <source>
        <dbReference type="ARBA" id="ARBA00004141"/>
    </source>
</evidence>
<sequence length="1022" mass="112890">MVTIPFDIEKGLDTIDRILYVGTKLTRTLMLPFQLVGTFAVWLVGQFFVFVISVNMRFFFVSVPTVIAVMLVISFSSILTWNFSSNIDEQWAVEGSTAIAERDSYKDIFGDTPRYVMAIYAPKGDKNNMLDADILKEIRAFEQGITQLSVDDVLYTDICYENPSTSQCLQYTITAAWANDSAIEGDTDLGGTVKTLVDAAPFLETYIGGTVSTDPSSGEYSSIGALSMMFLLKRSSESAESFEKKYVDYAEDYSTDFIDIHFYATRSVSDGANPDLPSTIAMVAASLTMMFVFTLISLGECTPIKSRLTLTVIGLSGIGLALATGLGGSLIFGSTISAIFFAIPFVVLGVGIDNTFIACSEYDRERSRYPEMITKDDVRSITKHSYRGTGPSITMTTITDTLSFMVGATSKLNAIRSFCIMAACSIVSVYCFQTFIFSFFLYLDNLRQASGRVEIFFLRYEQIDAIIQRIVARVQKRRQQLRALASPMLSRAASRAPTPPSCPQVLSPAVEEGESESEAAISVEHVDMNAELQDVETALTEDYDSDEFLTAEEEAPTAPATPVSHELEIVTSSAPRTIMGIDVFDRPFVQDIFNFWRWAKYLKVFRLQFLVGQVLAKIVTNIYVAPVIIVVFACFGAFGLYHINDLETGIAPEDVIATSSSAMDYINARDEFFASLTVEIVTEFDSSEHDMLTLSGYKQYRAMLDGMQTEWRWYMGSSRAGFVKPYEAWLPTSAYAPVLDLDGLPSNDAYLRESLVVFVGSVSQQYSADFATTPDISNAVTDPSGFISTFVVNAVKTKVDHISYNTSAAKVDYMEQTRDDFESISEQYGISAWVYDSKFMYDELDARQMQDIISNISLAMLACFVVFTIFLKSPWMSFIVVLTVFSIDCAVITVMYFLDLKLNTIAVVVLVIGIGFSADYVAHIVFGYNEANPVDNPSRGRRAEFALSVMGQPIAQGALSTFLGISMLLFSDLKSIQSIGTLLIVIILSGIIHGLAFSPAIITLIAPMAWPSDVKSKKDLPQ</sequence>
<feature type="domain" description="SSD" evidence="7">
    <location>
        <begin position="279"/>
        <end position="443"/>
    </location>
</feature>
<name>A0A8J6BZU3_9EUKA</name>
<dbReference type="InterPro" id="IPR053958">
    <property type="entry name" value="HMGCR/SNAP/NPC1-like_SSD"/>
</dbReference>
<dbReference type="InterPro" id="IPR000731">
    <property type="entry name" value="SSD"/>
</dbReference>
<evidence type="ECO:0000256" key="5">
    <source>
        <dbReference type="ARBA" id="ARBA00023136"/>
    </source>
</evidence>
<proteinExistence type="inferred from homology"/>
<evidence type="ECO:0000256" key="4">
    <source>
        <dbReference type="ARBA" id="ARBA00022989"/>
    </source>
</evidence>
<feature type="transmembrane region" description="Helical" evidence="6">
    <location>
        <begin position="276"/>
        <end position="296"/>
    </location>
</feature>
<feature type="transmembrane region" description="Helical" evidence="6">
    <location>
        <begin position="877"/>
        <end position="898"/>
    </location>
</feature>